<dbReference type="AlphaFoldDB" id="A0AAX6G1N4"/>
<gene>
    <name evidence="3" type="ORF">M6B38_290840</name>
    <name evidence="2" type="ORF">M6B38_389480</name>
</gene>
<name>A0AAX6G1N4_IRIPA</name>
<feature type="compositionally biased region" description="Polar residues" evidence="1">
    <location>
        <begin position="1"/>
        <end position="17"/>
    </location>
</feature>
<protein>
    <submittedName>
        <fullName evidence="2">Uncharacterized protein</fullName>
    </submittedName>
</protein>
<keyword evidence="4" id="KW-1185">Reference proteome</keyword>
<evidence type="ECO:0000256" key="1">
    <source>
        <dbReference type="SAM" id="MobiDB-lite"/>
    </source>
</evidence>
<organism evidence="2 4">
    <name type="scientific">Iris pallida</name>
    <name type="common">Sweet iris</name>
    <dbReference type="NCBI Taxonomy" id="29817"/>
    <lineage>
        <taxon>Eukaryota</taxon>
        <taxon>Viridiplantae</taxon>
        <taxon>Streptophyta</taxon>
        <taxon>Embryophyta</taxon>
        <taxon>Tracheophyta</taxon>
        <taxon>Spermatophyta</taxon>
        <taxon>Magnoliopsida</taxon>
        <taxon>Liliopsida</taxon>
        <taxon>Asparagales</taxon>
        <taxon>Iridaceae</taxon>
        <taxon>Iridoideae</taxon>
        <taxon>Irideae</taxon>
        <taxon>Iris</taxon>
    </lineage>
</organism>
<evidence type="ECO:0000313" key="3">
    <source>
        <dbReference type="EMBL" id="KAJ6844895.1"/>
    </source>
</evidence>
<dbReference type="EMBL" id="JANAVB010006417">
    <property type="protein sequence ID" value="KAJ6844895.1"/>
    <property type="molecule type" value="Genomic_DNA"/>
</dbReference>
<comment type="caution">
    <text evidence="2">The sequence shown here is derived from an EMBL/GenBank/DDBJ whole genome shotgun (WGS) entry which is preliminary data.</text>
</comment>
<evidence type="ECO:0000313" key="4">
    <source>
        <dbReference type="Proteomes" id="UP001140949"/>
    </source>
</evidence>
<reference evidence="2" key="1">
    <citation type="journal article" date="2023" name="GigaByte">
        <title>Genome assembly of the bearded iris, Iris pallida Lam.</title>
        <authorList>
            <person name="Bruccoleri R.E."/>
            <person name="Oakeley E.J."/>
            <person name="Faust A.M.E."/>
            <person name="Altorfer M."/>
            <person name="Dessus-Babus S."/>
            <person name="Burckhardt D."/>
            <person name="Oertli M."/>
            <person name="Naumann U."/>
            <person name="Petersen F."/>
            <person name="Wong J."/>
        </authorList>
    </citation>
    <scope>NUCLEOTIDE SEQUENCE</scope>
    <source>
        <strain evidence="2">GSM-AAB239-AS_SAM_17_03QT</strain>
    </source>
</reference>
<reference evidence="2" key="2">
    <citation type="submission" date="2023-04" db="EMBL/GenBank/DDBJ databases">
        <authorList>
            <person name="Bruccoleri R.E."/>
            <person name="Oakeley E.J."/>
            <person name="Faust A.-M."/>
            <person name="Dessus-Babus S."/>
            <person name="Altorfer M."/>
            <person name="Burckhardt D."/>
            <person name="Oertli M."/>
            <person name="Naumann U."/>
            <person name="Petersen F."/>
            <person name="Wong J."/>
        </authorList>
    </citation>
    <scope>NUCLEOTIDE SEQUENCE</scope>
    <source>
        <strain evidence="2">GSM-AAB239-AS_SAM_17_03QT</strain>
        <tissue evidence="2">Leaf</tissue>
    </source>
</reference>
<evidence type="ECO:0000313" key="2">
    <source>
        <dbReference type="EMBL" id="KAJ6822432.1"/>
    </source>
</evidence>
<sequence>MAHSFLLTTSKQRSSSDGILHLHRRRSRPQWHEEPLPRSCCGARLFLANGKVVSSLRRRRVIRSSVDFYQRCSTARISSERRRLLLISNE</sequence>
<feature type="region of interest" description="Disordered" evidence="1">
    <location>
        <begin position="1"/>
        <end position="20"/>
    </location>
</feature>
<dbReference type="Proteomes" id="UP001140949">
    <property type="component" value="Unassembled WGS sequence"/>
</dbReference>
<accession>A0AAX6G1N4</accession>
<dbReference type="EMBL" id="JANAVB010024399">
    <property type="protein sequence ID" value="KAJ6822432.1"/>
    <property type="molecule type" value="Genomic_DNA"/>
</dbReference>
<proteinExistence type="predicted"/>